<dbReference type="GO" id="GO:0005886">
    <property type="term" value="C:plasma membrane"/>
    <property type="evidence" value="ECO:0007669"/>
    <property type="project" value="UniProtKB-SubCell"/>
</dbReference>
<dbReference type="AlphaFoldDB" id="A0A6N7YY07"/>
<dbReference type="EMBL" id="WMBA01000057">
    <property type="protein sequence ID" value="MTD57975.1"/>
    <property type="molecule type" value="Genomic_DNA"/>
</dbReference>
<reference evidence="9 10" key="1">
    <citation type="submission" date="2019-11" db="EMBL/GenBank/DDBJ databases">
        <title>Draft genome of Amycolatopsis RM579.</title>
        <authorList>
            <person name="Duangmal K."/>
            <person name="Mingma R."/>
        </authorList>
    </citation>
    <scope>NUCLEOTIDE SEQUENCE [LARGE SCALE GENOMIC DNA]</scope>
    <source>
        <strain evidence="9 10">RM579</strain>
    </source>
</reference>
<dbReference type="Pfam" id="PF00528">
    <property type="entry name" value="BPD_transp_1"/>
    <property type="match status" value="1"/>
</dbReference>
<evidence type="ECO:0000256" key="3">
    <source>
        <dbReference type="ARBA" id="ARBA00022475"/>
    </source>
</evidence>
<keyword evidence="5 7" id="KW-1133">Transmembrane helix</keyword>
<evidence type="ECO:0000256" key="1">
    <source>
        <dbReference type="ARBA" id="ARBA00004651"/>
    </source>
</evidence>
<evidence type="ECO:0000313" key="10">
    <source>
        <dbReference type="Proteomes" id="UP000440096"/>
    </source>
</evidence>
<dbReference type="PANTHER" id="PTHR43163">
    <property type="entry name" value="DIPEPTIDE TRANSPORT SYSTEM PERMEASE PROTEIN DPPB-RELATED"/>
    <property type="match status" value="1"/>
</dbReference>
<dbReference type="OrthoDB" id="147639at2"/>
<feature type="transmembrane region" description="Helical" evidence="7">
    <location>
        <begin position="134"/>
        <end position="157"/>
    </location>
</feature>
<keyword evidence="3" id="KW-1003">Cell membrane</keyword>
<accession>A0A6N7YY07</accession>
<keyword evidence="2 7" id="KW-0813">Transport</keyword>
<comment type="caution">
    <text evidence="9">The sequence shown here is derived from an EMBL/GenBank/DDBJ whole genome shotgun (WGS) entry which is preliminary data.</text>
</comment>
<dbReference type="PANTHER" id="PTHR43163:SF6">
    <property type="entry name" value="DIPEPTIDE TRANSPORT SYSTEM PERMEASE PROTEIN DPPB-RELATED"/>
    <property type="match status" value="1"/>
</dbReference>
<keyword evidence="6 7" id="KW-0472">Membrane</keyword>
<evidence type="ECO:0000313" key="9">
    <source>
        <dbReference type="EMBL" id="MTD57975.1"/>
    </source>
</evidence>
<keyword evidence="10" id="KW-1185">Reference proteome</keyword>
<dbReference type="SUPFAM" id="SSF161098">
    <property type="entry name" value="MetI-like"/>
    <property type="match status" value="1"/>
</dbReference>
<name>A0A6N7YY07_9PSEU</name>
<dbReference type="GO" id="GO:0055085">
    <property type="term" value="P:transmembrane transport"/>
    <property type="evidence" value="ECO:0007669"/>
    <property type="project" value="InterPro"/>
</dbReference>
<dbReference type="Gene3D" id="1.10.3720.10">
    <property type="entry name" value="MetI-like"/>
    <property type="match status" value="1"/>
</dbReference>
<feature type="domain" description="ABC transmembrane type-1" evidence="8">
    <location>
        <begin position="97"/>
        <end position="299"/>
    </location>
</feature>
<protein>
    <submittedName>
        <fullName evidence="9">ABC transporter permease subunit</fullName>
    </submittedName>
</protein>
<feature type="transmembrane region" description="Helical" evidence="7">
    <location>
        <begin position="286"/>
        <end position="306"/>
    </location>
</feature>
<evidence type="ECO:0000256" key="5">
    <source>
        <dbReference type="ARBA" id="ARBA00022989"/>
    </source>
</evidence>
<comment type="similarity">
    <text evidence="7">Belongs to the binding-protein-dependent transport system permease family.</text>
</comment>
<feature type="transmembrane region" description="Helical" evidence="7">
    <location>
        <begin position="234"/>
        <end position="256"/>
    </location>
</feature>
<evidence type="ECO:0000256" key="4">
    <source>
        <dbReference type="ARBA" id="ARBA00022692"/>
    </source>
</evidence>
<evidence type="ECO:0000256" key="7">
    <source>
        <dbReference type="RuleBase" id="RU363032"/>
    </source>
</evidence>
<evidence type="ECO:0000256" key="2">
    <source>
        <dbReference type="ARBA" id="ARBA00022448"/>
    </source>
</evidence>
<evidence type="ECO:0000259" key="8">
    <source>
        <dbReference type="PROSITE" id="PS50928"/>
    </source>
</evidence>
<dbReference type="InterPro" id="IPR045621">
    <property type="entry name" value="BPD_transp_1_N"/>
</dbReference>
<sequence>MNGWRLLGRRLLQVLPVLGLLLVVVFALEGLLPGDTARAFAGPRATEARVAQVRAELGLDQPVTTRFSTYIGHLARGDLGESNRSDIPVTQLIGERAGVTLSLLSGGLIAGVLIAGPAALVLARRPRSRLAWMLDRILSVAINLPSFWVGLTLATVIGLRLGALPVGGLAPGFAGHLRSYVLPSVTIGISLAPFMARSAATSLRDVLAADHVVTARSVGASGSFLFRRHMLRNALPPTVTLLGFQAGALLFGTVVVEQTFALPGLGAAMITAAAQRDFPVVQGLTLLFGLGIILFNLLSDLAVAMLDPRTRWA</sequence>
<dbReference type="Proteomes" id="UP000440096">
    <property type="component" value="Unassembled WGS sequence"/>
</dbReference>
<evidence type="ECO:0000256" key="6">
    <source>
        <dbReference type="ARBA" id="ARBA00023136"/>
    </source>
</evidence>
<organism evidence="9 10">
    <name type="scientific">Amycolatopsis pithecellobii</name>
    <dbReference type="NCBI Taxonomy" id="664692"/>
    <lineage>
        <taxon>Bacteria</taxon>
        <taxon>Bacillati</taxon>
        <taxon>Actinomycetota</taxon>
        <taxon>Actinomycetes</taxon>
        <taxon>Pseudonocardiales</taxon>
        <taxon>Pseudonocardiaceae</taxon>
        <taxon>Amycolatopsis</taxon>
    </lineage>
</organism>
<dbReference type="PROSITE" id="PS50928">
    <property type="entry name" value="ABC_TM1"/>
    <property type="match status" value="1"/>
</dbReference>
<proteinExistence type="inferred from homology"/>
<dbReference type="RefSeq" id="WP_154760079.1">
    <property type="nucleotide sequence ID" value="NZ_WMBA01000057.1"/>
</dbReference>
<comment type="subcellular location">
    <subcellularLocation>
        <location evidence="1 7">Cell membrane</location>
        <topology evidence="1 7">Multi-pass membrane protein</topology>
    </subcellularLocation>
</comment>
<gene>
    <name evidence="9" type="ORF">GKO32_28920</name>
</gene>
<dbReference type="Pfam" id="PF19300">
    <property type="entry name" value="BPD_transp_1_N"/>
    <property type="match status" value="1"/>
</dbReference>
<feature type="transmembrane region" description="Helical" evidence="7">
    <location>
        <begin position="177"/>
        <end position="196"/>
    </location>
</feature>
<dbReference type="InterPro" id="IPR000515">
    <property type="entry name" value="MetI-like"/>
</dbReference>
<feature type="transmembrane region" description="Helical" evidence="7">
    <location>
        <begin position="101"/>
        <end position="122"/>
    </location>
</feature>
<dbReference type="InterPro" id="IPR035906">
    <property type="entry name" value="MetI-like_sf"/>
</dbReference>
<dbReference type="CDD" id="cd06261">
    <property type="entry name" value="TM_PBP2"/>
    <property type="match status" value="1"/>
</dbReference>
<keyword evidence="4 7" id="KW-0812">Transmembrane</keyword>